<dbReference type="SUPFAM" id="SSF161098">
    <property type="entry name" value="MetI-like"/>
    <property type="match status" value="1"/>
</dbReference>
<keyword evidence="10" id="KW-1185">Reference proteome</keyword>
<evidence type="ECO:0000256" key="4">
    <source>
        <dbReference type="ARBA" id="ARBA00022692"/>
    </source>
</evidence>
<feature type="transmembrane region" description="Helical" evidence="7">
    <location>
        <begin position="24"/>
        <end position="50"/>
    </location>
</feature>
<evidence type="ECO:0000259" key="8">
    <source>
        <dbReference type="PROSITE" id="PS50928"/>
    </source>
</evidence>
<evidence type="ECO:0000256" key="5">
    <source>
        <dbReference type="ARBA" id="ARBA00022989"/>
    </source>
</evidence>
<feature type="domain" description="ABC transmembrane type-1" evidence="8">
    <location>
        <begin position="82"/>
        <end position="299"/>
    </location>
</feature>
<name>A0A926I3F2_9FIRM</name>
<sequence length="313" mass="35549">MIGDMAKVKRQNQRWIRFQKNRQLLILTLPAILYLLIFHYVPIGGLVLAFKNYRYDLGIWGSEWVGLQNFKFVFSSAVGRILRNTVIYNLTFLVLATIINTTIALLMNELRNKTAIKIYQTSMFFPYFLSWVVVAFIVYAFLSPGYGWVNQILKAVGLEPKQWYSDASVWPGILIFTYNWKGMGYGIILNYAVLVGIDSEYYDAARVDGAGRWKMALHISIPHLIPVTLIQFILGIGGIFGGDFGLFYQVPRNSALLRPTTEVMNTYIFRSLMDSNEIGRSTAAGFLLGILSVIVVLATNKIVKSIDEDYSLF</sequence>
<dbReference type="EMBL" id="JACRSQ010000044">
    <property type="protein sequence ID" value="MBC8545076.1"/>
    <property type="molecule type" value="Genomic_DNA"/>
</dbReference>
<dbReference type="Gene3D" id="1.10.3720.10">
    <property type="entry name" value="MetI-like"/>
    <property type="match status" value="1"/>
</dbReference>
<gene>
    <name evidence="9" type="ORF">H8730_16160</name>
</gene>
<feature type="transmembrane region" description="Helical" evidence="7">
    <location>
        <begin position="169"/>
        <end position="194"/>
    </location>
</feature>
<feature type="transmembrane region" description="Helical" evidence="7">
    <location>
        <begin position="86"/>
        <end position="107"/>
    </location>
</feature>
<dbReference type="InterPro" id="IPR050809">
    <property type="entry name" value="UgpAE/MalFG_permease"/>
</dbReference>
<feature type="transmembrane region" description="Helical" evidence="7">
    <location>
        <begin position="283"/>
        <end position="303"/>
    </location>
</feature>
<comment type="caution">
    <text evidence="9">The sequence shown here is derived from an EMBL/GenBank/DDBJ whole genome shotgun (WGS) entry which is preliminary data.</text>
</comment>
<keyword evidence="3" id="KW-1003">Cell membrane</keyword>
<evidence type="ECO:0000313" key="9">
    <source>
        <dbReference type="EMBL" id="MBC8545076.1"/>
    </source>
</evidence>
<organism evidence="9 10">
    <name type="scientific">Bianquea renquensis</name>
    <dbReference type="NCBI Taxonomy" id="2763661"/>
    <lineage>
        <taxon>Bacteria</taxon>
        <taxon>Bacillati</taxon>
        <taxon>Bacillota</taxon>
        <taxon>Clostridia</taxon>
        <taxon>Eubacteriales</taxon>
        <taxon>Bianqueaceae</taxon>
        <taxon>Bianquea</taxon>
    </lineage>
</organism>
<keyword evidence="2 7" id="KW-0813">Transport</keyword>
<dbReference type="GO" id="GO:0055085">
    <property type="term" value="P:transmembrane transport"/>
    <property type="evidence" value="ECO:0007669"/>
    <property type="project" value="InterPro"/>
</dbReference>
<dbReference type="Proteomes" id="UP000657006">
    <property type="component" value="Unassembled WGS sequence"/>
</dbReference>
<dbReference type="InterPro" id="IPR000515">
    <property type="entry name" value="MetI-like"/>
</dbReference>
<dbReference type="PROSITE" id="PS50928">
    <property type="entry name" value="ABC_TM1"/>
    <property type="match status" value="1"/>
</dbReference>
<evidence type="ECO:0000256" key="6">
    <source>
        <dbReference type="ARBA" id="ARBA00023136"/>
    </source>
</evidence>
<dbReference type="RefSeq" id="WP_177719759.1">
    <property type="nucleotide sequence ID" value="NZ_JACRSQ010000044.1"/>
</dbReference>
<feature type="transmembrane region" description="Helical" evidence="7">
    <location>
        <begin position="215"/>
        <end position="240"/>
    </location>
</feature>
<proteinExistence type="inferred from homology"/>
<feature type="transmembrane region" description="Helical" evidence="7">
    <location>
        <begin position="128"/>
        <end position="149"/>
    </location>
</feature>
<evidence type="ECO:0000256" key="2">
    <source>
        <dbReference type="ARBA" id="ARBA00022448"/>
    </source>
</evidence>
<protein>
    <submittedName>
        <fullName evidence="9">Sugar ABC transporter permease</fullName>
    </submittedName>
</protein>
<evidence type="ECO:0000256" key="1">
    <source>
        <dbReference type="ARBA" id="ARBA00004651"/>
    </source>
</evidence>
<evidence type="ECO:0000313" key="10">
    <source>
        <dbReference type="Proteomes" id="UP000657006"/>
    </source>
</evidence>
<dbReference type="AlphaFoldDB" id="A0A926I3F2"/>
<dbReference type="GO" id="GO:0005886">
    <property type="term" value="C:plasma membrane"/>
    <property type="evidence" value="ECO:0007669"/>
    <property type="project" value="UniProtKB-SubCell"/>
</dbReference>
<evidence type="ECO:0000256" key="3">
    <source>
        <dbReference type="ARBA" id="ARBA00022475"/>
    </source>
</evidence>
<dbReference type="CDD" id="cd06261">
    <property type="entry name" value="TM_PBP2"/>
    <property type="match status" value="1"/>
</dbReference>
<comment type="similarity">
    <text evidence="7">Belongs to the binding-protein-dependent transport system permease family.</text>
</comment>
<dbReference type="PANTHER" id="PTHR43227">
    <property type="entry name" value="BLL4140 PROTEIN"/>
    <property type="match status" value="1"/>
</dbReference>
<keyword evidence="6 7" id="KW-0472">Membrane</keyword>
<keyword evidence="4 7" id="KW-0812">Transmembrane</keyword>
<evidence type="ECO:0000256" key="7">
    <source>
        <dbReference type="RuleBase" id="RU363032"/>
    </source>
</evidence>
<dbReference type="PANTHER" id="PTHR43227:SF11">
    <property type="entry name" value="BLL4140 PROTEIN"/>
    <property type="match status" value="1"/>
</dbReference>
<reference evidence="9" key="1">
    <citation type="submission" date="2020-08" db="EMBL/GenBank/DDBJ databases">
        <title>Genome public.</title>
        <authorList>
            <person name="Liu C."/>
            <person name="Sun Q."/>
        </authorList>
    </citation>
    <scope>NUCLEOTIDE SEQUENCE</scope>
    <source>
        <strain evidence="9">NSJ-32</strain>
    </source>
</reference>
<comment type="subcellular location">
    <subcellularLocation>
        <location evidence="1 7">Cell membrane</location>
        <topology evidence="1 7">Multi-pass membrane protein</topology>
    </subcellularLocation>
</comment>
<keyword evidence="5 7" id="KW-1133">Transmembrane helix</keyword>
<dbReference type="Pfam" id="PF00528">
    <property type="entry name" value="BPD_transp_1"/>
    <property type="match status" value="1"/>
</dbReference>
<dbReference type="InterPro" id="IPR035906">
    <property type="entry name" value="MetI-like_sf"/>
</dbReference>
<accession>A0A926I3F2</accession>